<dbReference type="RefSeq" id="WP_087318067.1">
    <property type="nucleotide sequence ID" value="NZ_JAQEAW010000039.1"/>
</dbReference>
<keyword evidence="1" id="KW-0472">Membrane</keyword>
<comment type="caution">
    <text evidence="3">The sequence shown here is derived from an EMBL/GenBank/DDBJ whole genome shotgun (WGS) entry which is preliminary data.</text>
</comment>
<dbReference type="EMBL" id="QROC01000020">
    <property type="protein sequence ID" value="RHK94000.1"/>
    <property type="molecule type" value="Genomic_DNA"/>
</dbReference>
<organism evidence="3 6">
    <name type="scientific">Bacteroides xylanisolvens</name>
    <dbReference type="NCBI Taxonomy" id="371601"/>
    <lineage>
        <taxon>Bacteria</taxon>
        <taxon>Pseudomonadati</taxon>
        <taxon>Bacteroidota</taxon>
        <taxon>Bacteroidia</taxon>
        <taxon>Bacteroidales</taxon>
        <taxon>Bacteroidaceae</taxon>
        <taxon>Bacteroides</taxon>
    </lineage>
</organism>
<keyword evidence="1" id="KW-0812">Transmembrane</keyword>
<dbReference type="Proteomes" id="UP000284417">
    <property type="component" value="Unassembled WGS sequence"/>
</dbReference>
<reference evidence="7 8" key="3">
    <citation type="submission" date="2018-08" db="EMBL/GenBank/DDBJ databases">
        <title>A genome reference for cultivated species of the human gut microbiota.</title>
        <authorList>
            <person name="Zou Y."/>
            <person name="Xue W."/>
            <person name="Luo G."/>
        </authorList>
    </citation>
    <scope>NUCLEOTIDE SEQUENCE [LARGE SCALE GENOMIC DNA]</scope>
    <source>
        <strain evidence="5 8">AF38-2</strain>
        <strain evidence="4 7">AF39-6AC</strain>
    </source>
</reference>
<protein>
    <submittedName>
        <fullName evidence="3">Uncharacterized protein</fullName>
    </submittedName>
</protein>
<evidence type="ECO:0000313" key="8">
    <source>
        <dbReference type="Proteomes" id="UP000284495"/>
    </source>
</evidence>
<dbReference type="EMBL" id="JAIWWW010000007">
    <property type="protein sequence ID" value="MCA4522300.1"/>
    <property type="molecule type" value="Genomic_DNA"/>
</dbReference>
<feature type="transmembrane region" description="Helical" evidence="1">
    <location>
        <begin position="120"/>
        <end position="142"/>
    </location>
</feature>
<evidence type="ECO:0000313" key="5">
    <source>
        <dbReference type="EMBL" id="RHL33427.1"/>
    </source>
</evidence>
<reference evidence="6" key="1">
    <citation type="submission" date="2017-04" db="EMBL/GenBank/DDBJ databases">
        <title>Function of individual gut microbiota members based on whole genome sequencing of pure cultures obtained from chicken caecum.</title>
        <authorList>
            <person name="Medvecky M."/>
            <person name="Cejkova D."/>
            <person name="Polansky O."/>
            <person name="Karasova D."/>
            <person name="Kubasova T."/>
            <person name="Cizek A."/>
            <person name="Rychlik I."/>
        </authorList>
    </citation>
    <scope>NUCLEOTIDE SEQUENCE [LARGE SCALE GENOMIC DNA]</scope>
    <source>
        <strain evidence="6">An109</strain>
    </source>
</reference>
<dbReference type="Proteomes" id="UP000196036">
    <property type="component" value="Unassembled WGS sequence"/>
</dbReference>
<feature type="transmembrane region" description="Helical" evidence="1">
    <location>
        <begin position="43"/>
        <end position="65"/>
    </location>
</feature>
<feature type="transmembrane region" description="Helical" evidence="1">
    <location>
        <begin position="71"/>
        <end position="93"/>
    </location>
</feature>
<gene>
    <name evidence="3" type="ORF">B5E52_08735</name>
    <name evidence="5" type="ORF">DW027_21945</name>
    <name evidence="4" type="ORF">DW042_15455</name>
    <name evidence="2" type="ORF">LDZ35_03615</name>
</gene>
<proteinExistence type="predicted"/>
<reference evidence="2" key="4">
    <citation type="submission" date="2023-08" db="EMBL/GenBank/DDBJ databases">
        <title>Mucin Metabolism Genes Underlie the Key Renovations of Bacteroides xylanisolvens Genomes in Captive Great Apes.</title>
        <authorList>
            <person name="Nishida A.H."/>
        </authorList>
    </citation>
    <scope>NUCLEOTIDE SEQUENCE</scope>
    <source>
        <strain evidence="2">P19.10B</strain>
    </source>
</reference>
<dbReference type="EMBL" id="NFLW01000013">
    <property type="protein sequence ID" value="OUQ70751.1"/>
    <property type="molecule type" value="Genomic_DNA"/>
</dbReference>
<reference evidence="3" key="2">
    <citation type="journal article" date="2018" name="BMC Genomics">
        <title>Whole genome sequencing and function prediction of 133 gut anaerobes isolated from chicken caecum in pure cultures.</title>
        <authorList>
            <person name="Medvecky M."/>
            <person name="Cejkova D."/>
            <person name="Polansky O."/>
            <person name="Karasova D."/>
            <person name="Kubasova T."/>
            <person name="Cizek A."/>
            <person name="Rychlik I."/>
        </authorList>
    </citation>
    <scope>NUCLEOTIDE SEQUENCE</scope>
    <source>
        <strain evidence="3">An109</strain>
    </source>
</reference>
<evidence type="ECO:0000256" key="1">
    <source>
        <dbReference type="SAM" id="Phobius"/>
    </source>
</evidence>
<evidence type="ECO:0000313" key="7">
    <source>
        <dbReference type="Proteomes" id="UP000284417"/>
    </source>
</evidence>
<evidence type="ECO:0000313" key="2">
    <source>
        <dbReference type="EMBL" id="MCA4522300.1"/>
    </source>
</evidence>
<dbReference type="Proteomes" id="UP000284495">
    <property type="component" value="Unassembled WGS sequence"/>
</dbReference>
<accession>A0A1Y4VL77</accession>
<evidence type="ECO:0000313" key="6">
    <source>
        <dbReference type="Proteomes" id="UP000196036"/>
    </source>
</evidence>
<evidence type="ECO:0000313" key="4">
    <source>
        <dbReference type="EMBL" id="RHK94000.1"/>
    </source>
</evidence>
<dbReference type="AlphaFoldDB" id="A0A1Y4VL77"/>
<sequence>MKLFKYISGIYEYMFYRVYIRRRKLWDRAPWLRTWSPEMTASLVPLILFSIAFVLPLLFVFLHFLNIHNNNILAIIYLATYLFADDFTNRFFLNKGNYLKIVRKYEKETKYERRRRTKQVWLLILITVIWLVVFTGIVYFVFSHSSNSLYKNPSPEYIEMLKDIRDKQSQ</sequence>
<keyword evidence="1" id="KW-1133">Transmembrane helix</keyword>
<dbReference type="Proteomes" id="UP001197958">
    <property type="component" value="Unassembled WGS sequence"/>
</dbReference>
<name>A0A1Y4VL77_9BACE</name>
<evidence type="ECO:0000313" key="3">
    <source>
        <dbReference type="EMBL" id="OUQ70751.1"/>
    </source>
</evidence>
<dbReference type="EMBL" id="QROO01000036">
    <property type="protein sequence ID" value="RHL33427.1"/>
    <property type="molecule type" value="Genomic_DNA"/>
</dbReference>